<dbReference type="Proteomes" id="UP000654918">
    <property type="component" value="Unassembled WGS sequence"/>
</dbReference>
<comment type="caution">
    <text evidence="3">The sequence shown here is derived from an EMBL/GenBank/DDBJ whole genome shotgun (WGS) entry which is preliminary data.</text>
</comment>
<evidence type="ECO:0000313" key="4">
    <source>
        <dbReference type="Proteomes" id="UP000654918"/>
    </source>
</evidence>
<evidence type="ECO:0000313" key="3">
    <source>
        <dbReference type="EMBL" id="KAF6811749.1"/>
    </source>
</evidence>
<keyword evidence="2" id="KW-0732">Signal</keyword>
<accession>A0A8H6JEN7</accession>
<gene>
    <name evidence="3" type="ORF">CPLU01_15049</name>
</gene>
<feature type="compositionally biased region" description="Low complexity" evidence="1">
    <location>
        <begin position="40"/>
        <end position="51"/>
    </location>
</feature>
<name>A0A8H6JEN7_9PEZI</name>
<organism evidence="3 4">
    <name type="scientific">Colletotrichum plurivorum</name>
    <dbReference type="NCBI Taxonomy" id="2175906"/>
    <lineage>
        <taxon>Eukaryota</taxon>
        <taxon>Fungi</taxon>
        <taxon>Dikarya</taxon>
        <taxon>Ascomycota</taxon>
        <taxon>Pezizomycotina</taxon>
        <taxon>Sordariomycetes</taxon>
        <taxon>Hypocreomycetidae</taxon>
        <taxon>Glomerellales</taxon>
        <taxon>Glomerellaceae</taxon>
        <taxon>Colletotrichum</taxon>
        <taxon>Colletotrichum orchidearum species complex</taxon>
    </lineage>
</organism>
<dbReference type="AlphaFoldDB" id="A0A8H6JEN7"/>
<proteinExistence type="predicted"/>
<keyword evidence="4" id="KW-1185">Reference proteome</keyword>
<feature type="chain" id="PRO_5034695119" evidence="2">
    <location>
        <begin position="18"/>
        <end position="65"/>
    </location>
</feature>
<evidence type="ECO:0000256" key="2">
    <source>
        <dbReference type="SAM" id="SignalP"/>
    </source>
</evidence>
<protein>
    <submittedName>
        <fullName evidence="3">Uncharacterized protein</fullName>
    </submittedName>
</protein>
<evidence type="ECO:0000256" key="1">
    <source>
        <dbReference type="SAM" id="MobiDB-lite"/>
    </source>
</evidence>
<sequence>MQFKLILATLFATAALAVPAIEQSSALEHPKLVGRPKGPTHPSGSSCCSSTPGVCQPSCCPGGCP</sequence>
<feature type="signal peptide" evidence="2">
    <location>
        <begin position="1"/>
        <end position="17"/>
    </location>
</feature>
<reference evidence="3" key="1">
    <citation type="journal article" date="2020" name="Phytopathology">
        <title>Genome Sequence Resources of Colletotrichum truncatum, C. plurivorum, C. musicola, and C. sojae: Four Species Pathogenic to Soybean (Glycine max).</title>
        <authorList>
            <person name="Rogerio F."/>
            <person name="Boufleur T.R."/>
            <person name="Ciampi-Guillardi M."/>
            <person name="Sukno S.A."/>
            <person name="Thon M.R."/>
            <person name="Massola Junior N.S."/>
            <person name="Baroncelli R."/>
        </authorList>
    </citation>
    <scope>NUCLEOTIDE SEQUENCE</scope>
    <source>
        <strain evidence="3">LFN00145</strain>
    </source>
</reference>
<dbReference type="EMBL" id="WIGO01000455">
    <property type="protein sequence ID" value="KAF6811749.1"/>
    <property type="molecule type" value="Genomic_DNA"/>
</dbReference>
<feature type="region of interest" description="Disordered" evidence="1">
    <location>
        <begin position="31"/>
        <end position="51"/>
    </location>
</feature>